<feature type="region of interest" description="Disordered" evidence="2">
    <location>
        <begin position="197"/>
        <end position="227"/>
    </location>
</feature>
<evidence type="ECO:0000256" key="2">
    <source>
        <dbReference type="SAM" id="MobiDB-lite"/>
    </source>
</evidence>
<keyword evidence="1" id="KW-0479">Metal-binding</keyword>
<organism evidence="5 6">
    <name type="scientific">Populus tomentosa</name>
    <name type="common">Chinese white poplar</name>
    <dbReference type="NCBI Taxonomy" id="118781"/>
    <lineage>
        <taxon>Eukaryota</taxon>
        <taxon>Viridiplantae</taxon>
        <taxon>Streptophyta</taxon>
        <taxon>Embryophyta</taxon>
        <taxon>Tracheophyta</taxon>
        <taxon>Spermatophyta</taxon>
        <taxon>Magnoliopsida</taxon>
        <taxon>eudicotyledons</taxon>
        <taxon>Gunneridae</taxon>
        <taxon>Pentapetalae</taxon>
        <taxon>rosids</taxon>
        <taxon>fabids</taxon>
        <taxon>Malpighiales</taxon>
        <taxon>Salicaceae</taxon>
        <taxon>Saliceae</taxon>
        <taxon>Populus</taxon>
    </lineage>
</organism>
<evidence type="ECO:0000313" key="5">
    <source>
        <dbReference type="EMBL" id="KAG6766458.1"/>
    </source>
</evidence>
<name>A0A8X7ZHI1_POPTO</name>
<sequence length="848" mass="94593">METSSPSPPPPPSASQHGGDMEIHHPPITTDWDWSDLLDFAVEDQIPVSFDALGDPTQTIDNPTPEIESQQVQLPVPDRVRKRDPRLTCSNFLAGIVPCACPEVDELLREEEATLPGKKRVRVARAGSSIARCQVPGCETDISELKGYHRRHKVCLRCATATAVVLDEQTKRYCQQCGKFHVLSDFDEGKRSCRRKLERHNNRRRRKPADSSKASAGDKEVQGDLLTEDTTTCDAEAEKDGLCSSGQMAEKEGLVESEDGHVSTINSDPNSQNVTSDSGVSFTAFGDMLMDGGKDDSKFSFSPSNCDNKSDYASMCPTGRISFKLYDWNPAEFPRRLRHQIFQWLANMPVELEGYIRPGCTILTAFIAMPTFMWVKLVEDPVSYLNDLLGSGKMLSKKGRMRVYVNNMIFNVTKDGNSVMKVNVEGHAPRLHYVHPTCFEAGKPIELVVCGSNLLQPKFQFLVSFAGKYLAHDYCVALPQAHTKGGPGLHHQLYKILTHCNEPNLLGPAFIELFYMVVLHEVGDEGCSGIGTRLLHHVILCNHLLLVASLVLSSIDFLSLKLGVADFVENESGLSNYIPILIGDTEICSEMKIIQQRFDASHSLIIGSECEVSTMRQTALSEFVMDIAWLLKEPSAEYSQQMMTSFQIQRINSLLNFLLHHESIIILGRILKNLKIMMDKKEANGMINGTSDTNMRLLQSYMDYASNIRHEKLQRSEVLKHHLEFSGKENNCISGSCCGNNKESVALYTEDLEQRPNGVLGVMGNSNSIARSDEFPLLTEDVMRMNLVNEKPKKSCGLVFSNTVLKYRPSFYVIALIAVCFGVCAIVLHPHKVSKLAVSIRRCLTDRF</sequence>
<dbReference type="InterPro" id="IPR044817">
    <property type="entry name" value="SBP-like"/>
</dbReference>
<keyword evidence="1" id="KW-0863">Zinc-finger</keyword>
<accession>A0A8X7ZHI1</accession>
<dbReference type="InterPro" id="IPR004333">
    <property type="entry name" value="SBP_dom"/>
</dbReference>
<keyword evidence="6" id="KW-1185">Reference proteome</keyword>
<protein>
    <recommendedName>
        <fullName evidence="4">SBP-type domain-containing protein</fullName>
    </recommendedName>
</protein>
<feature type="compositionally biased region" description="Basic residues" evidence="2">
    <location>
        <begin position="197"/>
        <end position="207"/>
    </location>
</feature>
<feature type="region of interest" description="Disordered" evidence="2">
    <location>
        <begin position="253"/>
        <end position="277"/>
    </location>
</feature>
<dbReference type="PANTHER" id="PTHR31251">
    <property type="entry name" value="SQUAMOSA PROMOTER-BINDING-LIKE PROTEIN 4"/>
    <property type="match status" value="1"/>
</dbReference>
<comment type="caution">
    <text evidence="5">The sequence shown here is derived from an EMBL/GenBank/DDBJ whole genome shotgun (WGS) entry which is preliminary data.</text>
</comment>
<feature type="transmembrane region" description="Helical" evidence="3">
    <location>
        <begin position="810"/>
        <end position="828"/>
    </location>
</feature>
<keyword evidence="3" id="KW-1133">Transmembrane helix</keyword>
<dbReference type="PROSITE" id="PS51141">
    <property type="entry name" value="ZF_SBP"/>
    <property type="match status" value="1"/>
</dbReference>
<dbReference type="Pfam" id="PF03110">
    <property type="entry name" value="SBP"/>
    <property type="match status" value="1"/>
</dbReference>
<feature type="compositionally biased region" description="Pro residues" evidence="2">
    <location>
        <begin position="1"/>
        <end position="13"/>
    </location>
</feature>
<reference evidence="5" key="1">
    <citation type="journal article" date="2020" name="bioRxiv">
        <title>Hybrid origin of Populus tomentosa Carr. identified through genome sequencing and phylogenomic analysis.</title>
        <authorList>
            <person name="An X."/>
            <person name="Gao K."/>
            <person name="Chen Z."/>
            <person name="Li J."/>
            <person name="Yang X."/>
            <person name="Yang X."/>
            <person name="Zhou J."/>
            <person name="Guo T."/>
            <person name="Zhao T."/>
            <person name="Huang S."/>
            <person name="Miao D."/>
            <person name="Khan W.U."/>
            <person name="Rao P."/>
            <person name="Ye M."/>
            <person name="Lei B."/>
            <person name="Liao W."/>
            <person name="Wang J."/>
            <person name="Ji L."/>
            <person name="Li Y."/>
            <person name="Guo B."/>
            <person name="Mustafa N.S."/>
            <person name="Li S."/>
            <person name="Yun Q."/>
            <person name="Keller S.R."/>
            <person name="Mao J."/>
            <person name="Zhang R."/>
            <person name="Strauss S.H."/>
        </authorList>
    </citation>
    <scope>NUCLEOTIDE SEQUENCE</scope>
    <source>
        <strain evidence="5">GM15</strain>
        <tissue evidence="5">Leaf</tissue>
    </source>
</reference>
<evidence type="ECO:0000256" key="1">
    <source>
        <dbReference type="PROSITE-ProRule" id="PRU00470"/>
    </source>
</evidence>
<dbReference type="Proteomes" id="UP000886885">
    <property type="component" value="Chromosome 8A"/>
</dbReference>
<dbReference type="AlphaFoldDB" id="A0A8X7ZHI1"/>
<gene>
    <name evidence="5" type="ORF">POTOM_030541</name>
</gene>
<dbReference type="OrthoDB" id="514967at2759"/>
<dbReference type="GO" id="GO:0003677">
    <property type="term" value="F:DNA binding"/>
    <property type="evidence" value="ECO:0007669"/>
    <property type="project" value="InterPro"/>
</dbReference>
<proteinExistence type="predicted"/>
<dbReference type="PANTHER" id="PTHR31251:SF108">
    <property type="entry name" value="SQUAMOSA PROMOTER-BINDING-LIKE PROTEIN 7"/>
    <property type="match status" value="1"/>
</dbReference>
<dbReference type="EMBL" id="JAAWWB010000015">
    <property type="protein sequence ID" value="KAG6766458.1"/>
    <property type="molecule type" value="Genomic_DNA"/>
</dbReference>
<dbReference type="Pfam" id="PF26102">
    <property type="entry name" value="Ig_SPL7"/>
    <property type="match status" value="1"/>
</dbReference>
<feature type="region of interest" description="Disordered" evidence="2">
    <location>
        <begin position="1"/>
        <end position="29"/>
    </location>
</feature>
<evidence type="ECO:0000313" key="6">
    <source>
        <dbReference type="Proteomes" id="UP000886885"/>
    </source>
</evidence>
<feature type="domain" description="SBP-type" evidence="4">
    <location>
        <begin position="130"/>
        <end position="207"/>
    </location>
</feature>
<keyword evidence="3" id="KW-0472">Membrane</keyword>
<dbReference type="GO" id="GO:0008270">
    <property type="term" value="F:zinc ion binding"/>
    <property type="evidence" value="ECO:0007669"/>
    <property type="project" value="UniProtKB-KW"/>
</dbReference>
<evidence type="ECO:0000256" key="3">
    <source>
        <dbReference type="SAM" id="Phobius"/>
    </source>
</evidence>
<keyword evidence="1" id="KW-0862">Zinc</keyword>
<feature type="compositionally biased region" description="Polar residues" evidence="2">
    <location>
        <begin position="263"/>
        <end position="277"/>
    </location>
</feature>
<evidence type="ECO:0000259" key="4">
    <source>
        <dbReference type="PROSITE" id="PS51141"/>
    </source>
</evidence>
<keyword evidence="3" id="KW-0812">Transmembrane</keyword>